<evidence type="ECO:0000313" key="2">
    <source>
        <dbReference type="Proteomes" id="UP001066276"/>
    </source>
</evidence>
<name>A0AAV7U5N3_PLEWA</name>
<accession>A0AAV7U5N3</accession>
<dbReference type="Proteomes" id="UP001066276">
    <property type="component" value="Chromosome 3_1"/>
</dbReference>
<sequence length="106" mass="12053">MPSLRRYWWLRSARVIEGGREAVPGRKWCPLVPMGKELFWLRCSGAGLCGEEVALFLDRVLLRLLTETSPSPQTFSLTTTRCDLFRKSAREPITIQSTSCLPTPQQ</sequence>
<gene>
    <name evidence="1" type="ORF">NDU88_001135</name>
</gene>
<protein>
    <submittedName>
        <fullName evidence="1">Uncharacterized protein</fullName>
    </submittedName>
</protein>
<dbReference type="AlphaFoldDB" id="A0AAV7U5N3"/>
<organism evidence="1 2">
    <name type="scientific">Pleurodeles waltl</name>
    <name type="common">Iberian ribbed newt</name>
    <dbReference type="NCBI Taxonomy" id="8319"/>
    <lineage>
        <taxon>Eukaryota</taxon>
        <taxon>Metazoa</taxon>
        <taxon>Chordata</taxon>
        <taxon>Craniata</taxon>
        <taxon>Vertebrata</taxon>
        <taxon>Euteleostomi</taxon>
        <taxon>Amphibia</taxon>
        <taxon>Batrachia</taxon>
        <taxon>Caudata</taxon>
        <taxon>Salamandroidea</taxon>
        <taxon>Salamandridae</taxon>
        <taxon>Pleurodelinae</taxon>
        <taxon>Pleurodeles</taxon>
    </lineage>
</organism>
<proteinExistence type="predicted"/>
<comment type="caution">
    <text evidence="1">The sequence shown here is derived from an EMBL/GenBank/DDBJ whole genome shotgun (WGS) entry which is preliminary data.</text>
</comment>
<evidence type="ECO:0000313" key="1">
    <source>
        <dbReference type="EMBL" id="KAJ1184327.1"/>
    </source>
</evidence>
<dbReference type="EMBL" id="JANPWB010000005">
    <property type="protein sequence ID" value="KAJ1184327.1"/>
    <property type="molecule type" value="Genomic_DNA"/>
</dbReference>
<keyword evidence="2" id="KW-1185">Reference proteome</keyword>
<reference evidence="1" key="1">
    <citation type="journal article" date="2022" name="bioRxiv">
        <title>Sequencing and chromosome-scale assembly of the giantPleurodeles waltlgenome.</title>
        <authorList>
            <person name="Brown T."/>
            <person name="Elewa A."/>
            <person name="Iarovenko S."/>
            <person name="Subramanian E."/>
            <person name="Araus A.J."/>
            <person name="Petzold A."/>
            <person name="Susuki M."/>
            <person name="Suzuki K.-i.T."/>
            <person name="Hayashi T."/>
            <person name="Toyoda A."/>
            <person name="Oliveira C."/>
            <person name="Osipova E."/>
            <person name="Leigh N.D."/>
            <person name="Simon A."/>
            <person name="Yun M.H."/>
        </authorList>
    </citation>
    <scope>NUCLEOTIDE SEQUENCE</scope>
    <source>
        <strain evidence="1">20211129_DDA</strain>
        <tissue evidence="1">Liver</tissue>
    </source>
</reference>